<name>A0A1H7RVD2_STIAU</name>
<dbReference type="GO" id="GO:0070403">
    <property type="term" value="F:NAD+ binding"/>
    <property type="evidence" value="ECO:0007669"/>
    <property type="project" value="InterPro"/>
</dbReference>
<dbReference type="Proteomes" id="UP000182719">
    <property type="component" value="Unassembled WGS sequence"/>
</dbReference>
<dbReference type="SUPFAM" id="SSF51735">
    <property type="entry name" value="NAD(P)-binding Rossmann-fold domains"/>
    <property type="match status" value="1"/>
</dbReference>
<keyword evidence="11" id="KW-1185">Reference proteome</keyword>
<dbReference type="PANTHER" id="PTHR48075">
    <property type="entry name" value="3-HYDROXYACYL-COA DEHYDROGENASE FAMILY PROTEIN"/>
    <property type="match status" value="1"/>
</dbReference>
<sequence length="797" mass="86864">MTTRIRKVAVLGAGVMGSGIAAHLANSGVRALLLDIVPPKAGPGEDTSSKAFRNKFVLGALANLRKQKPSPIVSEQVFASLEVGNLEDDIARIAECDWVIEVVKEDLAVKQALFEKVEKHLRKDAIVSSNTSGLSIAGMLQGRGADFRKRFLVTHFFNPVRYMKLLELVAGPETDAEVVKAIHTFGEGVLGKGIVYGKDTTNFIANRIGVYGMMRTIAEMQKAELTVEEVDKIFGPAMGRPKSAVFRTADIVGLDTFTHVAKNCFDTLTQDEERQTFAAPDFLQKMVEKGMLGDKSGSGFYKKGKGGGGDKEILALDLKTLDYRPQNKVRYESLGAARDVEDVRERVATVMKGEDKAAKFAERVTLDVLAYSSRRIPEIADDIVNIDRGMRWGFGWDVGPFETWDAYGVKAGVERMKALGLKPAAWVEQMLASGRESFYGVQDGRDTYWDIASKSVKPVPESARIAKVEYLKRGNKKIDSNGSATLWDMGDGVTLLEFHSKMNSIDDDIIAMVGTALDETEKNHLGLVVGNDGANFSAGANIFGLLWAARNGEFDTLRKMVGAFQAANQRMRYSPVPVVTAPFNLTLGGGAEMAMGGNAIQAAAELYMGLVEVGVGLIPGGGGTMQLLRNVYGAYSADKDFDPFPFIKKVFLAVGMAKVATSAEEARELGFLSAHDGISANRDFQLHDAKQRVLGMAKAGFRAPRPSRFRLPGPSGFATIDMLLYDMALNNQISAHDRKIAQKLARVLTGGDTSPSVLLTEERLLELELEAFLSLCGEEKTQDRLQFMLEKGKPLRN</sequence>
<keyword evidence="4" id="KW-0560">Oxidoreductase</keyword>
<dbReference type="Gene3D" id="3.40.50.720">
    <property type="entry name" value="NAD(P)-binding Rossmann-like Domain"/>
    <property type="match status" value="1"/>
</dbReference>
<dbReference type="InterPro" id="IPR006176">
    <property type="entry name" value="3-OHacyl-CoA_DH_NAD-bd"/>
</dbReference>
<gene>
    <name evidence="10" type="ORF">SAMN05444354_107204</name>
</gene>
<dbReference type="GO" id="GO:0006635">
    <property type="term" value="P:fatty acid beta-oxidation"/>
    <property type="evidence" value="ECO:0007669"/>
    <property type="project" value="UniProtKB-UniPathway"/>
</dbReference>
<keyword evidence="6" id="KW-0443">Lipid metabolism</keyword>
<dbReference type="SUPFAM" id="SSF52096">
    <property type="entry name" value="ClpP/crotonase"/>
    <property type="match status" value="1"/>
</dbReference>
<dbReference type="Pfam" id="PF00725">
    <property type="entry name" value="3HCDH"/>
    <property type="match status" value="1"/>
</dbReference>
<evidence type="ECO:0000256" key="5">
    <source>
        <dbReference type="ARBA" id="ARBA00023027"/>
    </source>
</evidence>
<evidence type="ECO:0000313" key="11">
    <source>
        <dbReference type="Proteomes" id="UP000182719"/>
    </source>
</evidence>
<evidence type="ECO:0000256" key="2">
    <source>
        <dbReference type="ARBA" id="ARBA00022832"/>
    </source>
</evidence>
<accession>A0A1H7RVD2</accession>
<dbReference type="InterPro" id="IPR006108">
    <property type="entry name" value="3HC_DH_C"/>
</dbReference>
<dbReference type="InterPro" id="IPR029045">
    <property type="entry name" value="ClpP/crotonase-like_dom_sf"/>
</dbReference>
<dbReference type="Gene3D" id="1.10.1040.50">
    <property type="match status" value="1"/>
</dbReference>
<dbReference type="InterPro" id="IPR001753">
    <property type="entry name" value="Enoyl-CoA_hydra/iso"/>
</dbReference>
<dbReference type="RefSeq" id="WP_075007241.1">
    <property type="nucleotide sequence ID" value="NZ_FOAP01000007.1"/>
</dbReference>
<dbReference type="AlphaFoldDB" id="A0A1H7RVD2"/>
<keyword evidence="3" id="KW-0442">Lipid degradation</keyword>
<evidence type="ECO:0000256" key="4">
    <source>
        <dbReference type="ARBA" id="ARBA00023002"/>
    </source>
</evidence>
<reference evidence="11" key="1">
    <citation type="submission" date="2016-10" db="EMBL/GenBank/DDBJ databases">
        <authorList>
            <person name="Varghese N."/>
            <person name="Submissions S."/>
        </authorList>
    </citation>
    <scope>NUCLEOTIDE SEQUENCE [LARGE SCALE GENOMIC DNA]</scope>
    <source>
        <strain evidence="11">DSM 17044</strain>
    </source>
</reference>
<comment type="catalytic activity">
    <reaction evidence="7">
        <text>a (3S)-3-hydroxyacyl-CoA + NAD(+) = a 3-oxoacyl-CoA + NADH + H(+)</text>
        <dbReference type="Rhea" id="RHEA:22432"/>
        <dbReference type="ChEBI" id="CHEBI:15378"/>
        <dbReference type="ChEBI" id="CHEBI:57318"/>
        <dbReference type="ChEBI" id="CHEBI:57540"/>
        <dbReference type="ChEBI" id="CHEBI:57945"/>
        <dbReference type="ChEBI" id="CHEBI:90726"/>
        <dbReference type="EC" id="1.1.1.35"/>
    </reaction>
</comment>
<evidence type="ECO:0000259" key="9">
    <source>
        <dbReference type="Pfam" id="PF02737"/>
    </source>
</evidence>
<evidence type="ECO:0000256" key="1">
    <source>
        <dbReference type="ARBA" id="ARBA00005005"/>
    </source>
</evidence>
<dbReference type="EMBL" id="FOAP01000007">
    <property type="protein sequence ID" value="SEL64240.1"/>
    <property type="molecule type" value="Genomic_DNA"/>
</dbReference>
<keyword evidence="2" id="KW-0276">Fatty acid metabolism</keyword>
<feature type="domain" description="3-hydroxyacyl-CoA dehydrogenase C-terminal" evidence="8">
    <location>
        <begin position="203"/>
        <end position="302"/>
    </location>
</feature>
<dbReference type="SUPFAM" id="SSF48179">
    <property type="entry name" value="6-phosphogluconate dehydrogenase C-terminal domain-like"/>
    <property type="match status" value="2"/>
</dbReference>
<evidence type="ECO:0000259" key="8">
    <source>
        <dbReference type="Pfam" id="PF00725"/>
    </source>
</evidence>
<feature type="domain" description="3-hydroxyacyl-CoA dehydrogenase NAD binding" evidence="9">
    <location>
        <begin position="7"/>
        <end position="199"/>
    </location>
</feature>
<dbReference type="Pfam" id="PF00378">
    <property type="entry name" value="ECH_1"/>
    <property type="match status" value="1"/>
</dbReference>
<dbReference type="UniPathway" id="UPA00659"/>
<dbReference type="Gene3D" id="3.90.226.10">
    <property type="entry name" value="2-enoyl-CoA Hydratase, Chain A, domain 1"/>
    <property type="match status" value="1"/>
</dbReference>
<dbReference type="OrthoDB" id="5389341at2"/>
<organism evidence="10 11">
    <name type="scientific">Stigmatella aurantiaca</name>
    <dbReference type="NCBI Taxonomy" id="41"/>
    <lineage>
        <taxon>Bacteria</taxon>
        <taxon>Pseudomonadati</taxon>
        <taxon>Myxococcota</taxon>
        <taxon>Myxococcia</taxon>
        <taxon>Myxococcales</taxon>
        <taxon>Cystobacterineae</taxon>
        <taxon>Archangiaceae</taxon>
        <taxon>Stigmatella</taxon>
    </lineage>
</organism>
<comment type="pathway">
    <text evidence="1">Lipid metabolism; fatty acid beta-oxidation.</text>
</comment>
<keyword evidence="5" id="KW-0520">NAD</keyword>
<dbReference type="PANTHER" id="PTHR48075:SF7">
    <property type="entry name" value="3-HYDROXYACYL-COA DEHYDROGENASE-RELATED"/>
    <property type="match status" value="1"/>
</dbReference>
<dbReference type="GO" id="GO:0003857">
    <property type="term" value="F:(3S)-3-hydroxyacyl-CoA dehydrogenase (NAD+) activity"/>
    <property type="evidence" value="ECO:0007669"/>
    <property type="project" value="UniProtKB-EC"/>
</dbReference>
<evidence type="ECO:0000256" key="3">
    <source>
        <dbReference type="ARBA" id="ARBA00022963"/>
    </source>
</evidence>
<evidence type="ECO:0000256" key="7">
    <source>
        <dbReference type="ARBA" id="ARBA00049556"/>
    </source>
</evidence>
<evidence type="ECO:0000256" key="6">
    <source>
        <dbReference type="ARBA" id="ARBA00023098"/>
    </source>
</evidence>
<dbReference type="InterPro" id="IPR008927">
    <property type="entry name" value="6-PGluconate_DH-like_C_sf"/>
</dbReference>
<evidence type="ECO:0000313" key="10">
    <source>
        <dbReference type="EMBL" id="SEL64240.1"/>
    </source>
</evidence>
<dbReference type="InterPro" id="IPR036291">
    <property type="entry name" value="NAD(P)-bd_dom_sf"/>
</dbReference>
<protein>
    <submittedName>
        <fullName evidence="10">3-hydroxyacyl-CoA dehydrogenase</fullName>
    </submittedName>
</protein>
<proteinExistence type="predicted"/>
<dbReference type="Pfam" id="PF02737">
    <property type="entry name" value="3HCDH_N"/>
    <property type="match status" value="1"/>
</dbReference>